<keyword evidence="4" id="KW-1185">Reference proteome</keyword>
<accession>A0AAN8VPV5</accession>
<gene>
    <name evidence="3" type="ORF">RJ641_031523</name>
</gene>
<feature type="compositionally biased region" description="Polar residues" evidence="1">
    <location>
        <begin position="14"/>
        <end position="23"/>
    </location>
</feature>
<feature type="region of interest" description="Disordered" evidence="1">
    <location>
        <begin position="1"/>
        <end position="35"/>
    </location>
</feature>
<dbReference type="Gene3D" id="3.40.50.1820">
    <property type="entry name" value="alpha/beta hydrolase"/>
    <property type="match status" value="1"/>
</dbReference>
<feature type="domain" description="DUF676" evidence="2">
    <location>
        <begin position="80"/>
        <end position="308"/>
    </location>
</feature>
<dbReference type="InterPro" id="IPR007751">
    <property type="entry name" value="DUF676_lipase-like"/>
</dbReference>
<reference evidence="3 4" key="1">
    <citation type="submission" date="2023-12" db="EMBL/GenBank/DDBJ databases">
        <title>A high-quality genome assembly for Dillenia turbinata (Dilleniales).</title>
        <authorList>
            <person name="Chanderbali A."/>
        </authorList>
    </citation>
    <scope>NUCLEOTIDE SEQUENCE [LARGE SCALE GENOMIC DNA]</scope>
    <source>
        <strain evidence="3">LSX21</strain>
        <tissue evidence="3">Leaf</tissue>
    </source>
</reference>
<proteinExistence type="predicted"/>
<organism evidence="3 4">
    <name type="scientific">Dillenia turbinata</name>
    <dbReference type="NCBI Taxonomy" id="194707"/>
    <lineage>
        <taxon>Eukaryota</taxon>
        <taxon>Viridiplantae</taxon>
        <taxon>Streptophyta</taxon>
        <taxon>Embryophyta</taxon>
        <taxon>Tracheophyta</taxon>
        <taxon>Spermatophyta</taxon>
        <taxon>Magnoliopsida</taxon>
        <taxon>eudicotyledons</taxon>
        <taxon>Gunneridae</taxon>
        <taxon>Pentapetalae</taxon>
        <taxon>Dilleniales</taxon>
        <taxon>Dilleniaceae</taxon>
        <taxon>Dillenia</taxon>
    </lineage>
</organism>
<name>A0AAN8VPV5_9MAGN</name>
<evidence type="ECO:0000313" key="3">
    <source>
        <dbReference type="EMBL" id="KAK6938015.1"/>
    </source>
</evidence>
<evidence type="ECO:0000313" key="4">
    <source>
        <dbReference type="Proteomes" id="UP001370490"/>
    </source>
</evidence>
<dbReference type="SUPFAM" id="SSF53474">
    <property type="entry name" value="alpha/beta-Hydrolases"/>
    <property type="match status" value="1"/>
</dbReference>
<protein>
    <recommendedName>
        <fullName evidence="2">DUF676 domain-containing protein</fullName>
    </recommendedName>
</protein>
<dbReference type="InterPro" id="IPR044294">
    <property type="entry name" value="Lipase-like"/>
</dbReference>
<sequence>MSELEMQQRPNDDPISTSETSDQMKNRAKIKKMQKRRKSLNVPEFACFRSKHDDHTVESRSGGGGNFDMVSDHAGERRVPTHLIVTVNGINGSAENWRYAAKQFVKRYPHDVIVHCSKCNISTSTFDGVDEMGVRLANEVSSVVGCYPGLTKISFVAHSLGGLIARYAIAILYVRDPISNFSCKNGDSKMNGTGVLPPEDKLKGKIAGLEPINFITSASPHLGSRWHGQVPMFHGINSLEKMASQLSWMLRRTGKHLFLTDCDDGKPPLLLRMVKDSEDLPFISALQSFRRHVAYANAHHDHLVGWRTSSLRRKSELPKRQNLKRHEKYPHVVNVESEKTSGPQQDGPLEASADGSRSIDIEEEMLRGLTKVGWERIDVKNHWINSDGADVILHMVDNFLL</sequence>
<dbReference type="Pfam" id="PF05057">
    <property type="entry name" value="DUF676"/>
    <property type="match status" value="1"/>
</dbReference>
<evidence type="ECO:0000256" key="1">
    <source>
        <dbReference type="SAM" id="MobiDB-lite"/>
    </source>
</evidence>
<feature type="region of interest" description="Disordered" evidence="1">
    <location>
        <begin position="334"/>
        <end position="357"/>
    </location>
</feature>
<dbReference type="AlphaFoldDB" id="A0AAN8VPV5"/>
<evidence type="ECO:0000259" key="2">
    <source>
        <dbReference type="Pfam" id="PF05057"/>
    </source>
</evidence>
<comment type="caution">
    <text evidence="3">The sequence shown here is derived from an EMBL/GenBank/DDBJ whole genome shotgun (WGS) entry which is preliminary data.</text>
</comment>
<dbReference type="Proteomes" id="UP001370490">
    <property type="component" value="Unassembled WGS sequence"/>
</dbReference>
<dbReference type="InterPro" id="IPR029058">
    <property type="entry name" value="AB_hydrolase_fold"/>
</dbReference>
<dbReference type="PANTHER" id="PTHR12482">
    <property type="entry name" value="LIPASE ROG1-RELATED-RELATED"/>
    <property type="match status" value="1"/>
</dbReference>
<dbReference type="PANTHER" id="PTHR12482:SF41">
    <property type="entry name" value="ALPHA_BETA-HYDROLASES SUPERFAMILY PROTEIN"/>
    <property type="match status" value="1"/>
</dbReference>
<dbReference type="EMBL" id="JBAMMX010000006">
    <property type="protein sequence ID" value="KAK6938015.1"/>
    <property type="molecule type" value="Genomic_DNA"/>
</dbReference>
<feature type="compositionally biased region" description="Basic residues" evidence="1">
    <location>
        <begin position="26"/>
        <end position="35"/>
    </location>
</feature>